<gene>
    <name evidence="2" type="ORF">SCUD_LOCUS11833</name>
</gene>
<evidence type="ECO:0000313" key="3">
    <source>
        <dbReference type="Proteomes" id="UP000279833"/>
    </source>
</evidence>
<feature type="signal peptide" evidence="1">
    <location>
        <begin position="1"/>
        <end position="18"/>
    </location>
</feature>
<accession>A0A183KA00</accession>
<protein>
    <submittedName>
        <fullName evidence="2 4">Uncharacterized protein</fullName>
    </submittedName>
</protein>
<evidence type="ECO:0000313" key="2">
    <source>
        <dbReference type="EMBL" id="VDP46248.1"/>
    </source>
</evidence>
<feature type="chain" id="PRO_5043140788" evidence="1">
    <location>
        <begin position="19"/>
        <end position="35"/>
    </location>
</feature>
<organism evidence="4">
    <name type="scientific">Schistosoma curassoni</name>
    <dbReference type="NCBI Taxonomy" id="6186"/>
    <lineage>
        <taxon>Eukaryota</taxon>
        <taxon>Metazoa</taxon>
        <taxon>Spiralia</taxon>
        <taxon>Lophotrochozoa</taxon>
        <taxon>Platyhelminthes</taxon>
        <taxon>Trematoda</taxon>
        <taxon>Digenea</taxon>
        <taxon>Strigeidida</taxon>
        <taxon>Schistosomatoidea</taxon>
        <taxon>Schistosomatidae</taxon>
        <taxon>Schistosoma</taxon>
    </lineage>
</organism>
<dbReference type="EMBL" id="UZAK01034680">
    <property type="protein sequence ID" value="VDP46248.1"/>
    <property type="molecule type" value="Genomic_DNA"/>
</dbReference>
<reference evidence="4" key="1">
    <citation type="submission" date="2016-06" db="UniProtKB">
        <authorList>
            <consortium name="WormBaseParasite"/>
        </authorList>
    </citation>
    <scope>IDENTIFICATION</scope>
</reference>
<dbReference type="Proteomes" id="UP000279833">
    <property type="component" value="Unassembled WGS sequence"/>
</dbReference>
<sequence length="35" mass="4088">MMSFIKFVILHCLRSFTGQCGYTIRCICIFIKSNL</sequence>
<keyword evidence="1" id="KW-0732">Signal</keyword>
<evidence type="ECO:0000256" key="1">
    <source>
        <dbReference type="SAM" id="SignalP"/>
    </source>
</evidence>
<evidence type="ECO:0000313" key="4">
    <source>
        <dbReference type="WBParaSite" id="SCUD_0001183301-mRNA-1"/>
    </source>
</evidence>
<dbReference type="WBParaSite" id="SCUD_0001183301-mRNA-1">
    <property type="protein sequence ID" value="SCUD_0001183301-mRNA-1"/>
    <property type="gene ID" value="SCUD_0001183301"/>
</dbReference>
<name>A0A183KA00_9TREM</name>
<dbReference type="AlphaFoldDB" id="A0A183KA00"/>
<proteinExistence type="predicted"/>
<reference evidence="2 3" key="2">
    <citation type="submission" date="2018-11" db="EMBL/GenBank/DDBJ databases">
        <authorList>
            <consortium name="Pathogen Informatics"/>
        </authorList>
    </citation>
    <scope>NUCLEOTIDE SEQUENCE [LARGE SCALE GENOMIC DNA]</scope>
    <source>
        <strain evidence="2">Dakar</strain>
        <strain evidence="3">Dakar, Senegal</strain>
    </source>
</reference>
<keyword evidence="3" id="KW-1185">Reference proteome</keyword>